<dbReference type="OrthoDB" id="19679at2759"/>
<keyword evidence="6" id="KW-1185">Reference proteome</keyword>
<keyword evidence="3" id="KW-0539">Nucleus</keyword>
<feature type="region of interest" description="Disordered" evidence="4">
    <location>
        <begin position="251"/>
        <end position="301"/>
    </location>
</feature>
<dbReference type="PANTHER" id="PTHR12940:SF0">
    <property type="entry name" value="SPLICING FACTOR ESS-2 HOMOLOG"/>
    <property type="match status" value="1"/>
</dbReference>
<comment type="caution">
    <text evidence="5">The sequence shown here is derived from an EMBL/GenBank/DDBJ whole genome shotgun (WGS) entry which is preliminary data.</text>
</comment>
<evidence type="ECO:0000313" key="6">
    <source>
        <dbReference type="Proteomes" id="UP000605846"/>
    </source>
</evidence>
<evidence type="ECO:0000256" key="4">
    <source>
        <dbReference type="SAM" id="MobiDB-lite"/>
    </source>
</evidence>
<dbReference type="EMBL" id="JABAYA010000210">
    <property type="protein sequence ID" value="KAF7722176.1"/>
    <property type="molecule type" value="Genomic_DNA"/>
</dbReference>
<protein>
    <submittedName>
        <fullName evidence="5">DiGeorge syndrome critical region protein 14</fullName>
    </submittedName>
</protein>
<feature type="compositionally biased region" description="Basic and acidic residues" evidence="4">
    <location>
        <begin position="266"/>
        <end position="294"/>
    </location>
</feature>
<proteinExistence type="inferred from homology"/>
<dbReference type="Proteomes" id="UP000605846">
    <property type="component" value="Unassembled WGS sequence"/>
</dbReference>
<evidence type="ECO:0000256" key="3">
    <source>
        <dbReference type="ARBA" id="ARBA00023242"/>
    </source>
</evidence>
<reference evidence="5" key="1">
    <citation type="submission" date="2020-01" db="EMBL/GenBank/DDBJ databases">
        <title>Genome Sequencing of Three Apophysomyces-Like Fungal Strains Confirms a Novel Fungal Genus in the Mucoromycota with divergent Burkholderia-like Endosymbiotic Bacteria.</title>
        <authorList>
            <person name="Stajich J.E."/>
            <person name="Macias A.M."/>
            <person name="Carter-House D."/>
            <person name="Lovett B."/>
            <person name="Kasson L.R."/>
            <person name="Berry K."/>
            <person name="Grigoriev I."/>
            <person name="Chang Y."/>
            <person name="Spatafora J."/>
            <person name="Kasson M.T."/>
        </authorList>
    </citation>
    <scope>NUCLEOTIDE SEQUENCE</scope>
    <source>
        <strain evidence="5">NRRL A-21654</strain>
    </source>
</reference>
<dbReference type="PANTHER" id="PTHR12940">
    <property type="entry name" value="ES-2 PROTEIN - RELATED"/>
    <property type="match status" value="1"/>
</dbReference>
<name>A0A8H7BFJ3_9FUNG</name>
<evidence type="ECO:0000313" key="5">
    <source>
        <dbReference type="EMBL" id="KAF7722176.1"/>
    </source>
</evidence>
<comment type="similarity">
    <text evidence="2">Belongs to the ESS2 family.</text>
</comment>
<dbReference type="InterPro" id="IPR019148">
    <property type="entry name" value="Nuclear_protein_DGCR14_ESS-2"/>
</dbReference>
<accession>A0A8H7BFJ3</accession>
<gene>
    <name evidence="5" type="primary">DGCR14</name>
    <name evidence="5" type="ORF">EC973_003654</name>
</gene>
<comment type="subcellular location">
    <subcellularLocation>
        <location evidence="1">Nucleus</location>
    </subcellularLocation>
</comment>
<sequence>MTSINPVVLDEDTYTEAISFIIERDFFPHLAKSRLQQPQQDRSIPRSNVQNYYNDDALELADRVNLNLSLDQFQTLYTRRVHLPQQRNLTFAFEKARTMHLLLIYWRKPTQNQLRIGDQQSNLKLIEAGDVSPGTWRFNAKNALMYFPDGPSQSVLNEKESRAAPKAISYANTQLDRVMQHPSEMAPSDVAAQKGSLTPWHKLSGDAEESVSSADFRGYNLVPSTPTLSPSRIGTPIMTWGSVEGTPMLIQGSETPGPQFSLPKVSRREELGMKLSEKASRAYRKKAGERERVMRGTPRTG</sequence>
<evidence type="ECO:0000256" key="2">
    <source>
        <dbReference type="ARBA" id="ARBA00009072"/>
    </source>
</evidence>
<evidence type="ECO:0000256" key="1">
    <source>
        <dbReference type="ARBA" id="ARBA00004123"/>
    </source>
</evidence>
<dbReference type="AlphaFoldDB" id="A0A8H7BFJ3"/>
<dbReference type="GO" id="GO:0071013">
    <property type="term" value="C:catalytic step 2 spliceosome"/>
    <property type="evidence" value="ECO:0007669"/>
    <property type="project" value="TreeGrafter"/>
</dbReference>
<dbReference type="Pfam" id="PF09751">
    <property type="entry name" value="Es2"/>
    <property type="match status" value="2"/>
</dbReference>
<organism evidence="5 6">
    <name type="scientific">Apophysomyces ossiformis</name>
    <dbReference type="NCBI Taxonomy" id="679940"/>
    <lineage>
        <taxon>Eukaryota</taxon>
        <taxon>Fungi</taxon>
        <taxon>Fungi incertae sedis</taxon>
        <taxon>Mucoromycota</taxon>
        <taxon>Mucoromycotina</taxon>
        <taxon>Mucoromycetes</taxon>
        <taxon>Mucorales</taxon>
        <taxon>Mucorineae</taxon>
        <taxon>Mucoraceae</taxon>
        <taxon>Apophysomyces</taxon>
    </lineage>
</organism>